<dbReference type="AlphaFoldDB" id="A0A9P4MRE6"/>
<keyword evidence="5" id="KW-0539">Nucleus</keyword>
<dbReference type="EMBL" id="ML994305">
    <property type="protein sequence ID" value="KAF2196913.1"/>
    <property type="molecule type" value="Genomic_DNA"/>
</dbReference>
<protein>
    <submittedName>
        <fullName evidence="9">Zf-C3HC-domain-containing protein</fullName>
    </submittedName>
</protein>
<evidence type="ECO:0000256" key="6">
    <source>
        <dbReference type="SAM" id="MobiDB-lite"/>
    </source>
</evidence>
<feature type="region of interest" description="Disordered" evidence="6">
    <location>
        <begin position="25"/>
        <end position="88"/>
    </location>
</feature>
<evidence type="ECO:0000259" key="7">
    <source>
        <dbReference type="Pfam" id="PF07967"/>
    </source>
</evidence>
<dbReference type="InterPro" id="IPR012935">
    <property type="entry name" value="NuBaID_N"/>
</dbReference>
<keyword evidence="4" id="KW-0862">Zinc</keyword>
<evidence type="ECO:0000256" key="3">
    <source>
        <dbReference type="ARBA" id="ARBA00022771"/>
    </source>
</evidence>
<keyword evidence="10" id="KW-1185">Reference proteome</keyword>
<comment type="caution">
    <text evidence="9">The sequence shown here is derived from an EMBL/GenBank/DDBJ whole genome shotgun (WGS) entry which is preliminary data.</text>
</comment>
<feature type="compositionally biased region" description="Basic and acidic residues" evidence="6">
    <location>
        <begin position="438"/>
        <end position="454"/>
    </location>
</feature>
<dbReference type="Proteomes" id="UP000799536">
    <property type="component" value="Unassembled WGS sequence"/>
</dbReference>
<reference evidence="9" key="1">
    <citation type="journal article" date="2020" name="Stud. Mycol.">
        <title>101 Dothideomycetes genomes: a test case for predicting lifestyles and emergence of pathogens.</title>
        <authorList>
            <person name="Haridas S."/>
            <person name="Albert R."/>
            <person name="Binder M."/>
            <person name="Bloem J."/>
            <person name="Labutti K."/>
            <person name="Salamov A."/>
            <person name="Andreopoulos B."/>
            <person name="Baker S."/>
            <person name="Barry K."/>
            <person name="Bills G."/>
            <person name="Bluhm B."/>
            <person name="Cannon C."/>
            <person name="Castanera R."/>
            <person name="Culley D."/>
            <person name="Daum C."/>
            <person name="Ezra D."/>
            <person name="Gonzalez J."/>
            <person name="Henrissat B."/>
            <person name="Kuo A."/>
            <person name="Liang C."/>
            <person name="Lipzen A."/>
            <person name="Lutzoni F."/>
            <person name="Magnuson J."/>
            <person name="Mondo S."/>
            <person name="Nolan M."/>
            <person name="Ohm R."/>
            <person name="Pangilinan J."/>
            <person name="Park H.-J."/>
            <person name="Ramirez L."/>
            <person name="Alfaro M."/>
            <person name="Sun H."/>
            <person name="Tritt A."/>
            <person name="Yoshinaga Y."/>
            <person name="Zwiers L.-H."/>
            <person name="Turgeon B."/>
            <person name="Goodwin S."/>
            <person name="Spatafora J."/>
            <person name="Crous P."/>
            <person name="Grigoriev I."/>
        </authorList>
    </citation>
    <scope>NUCLEOTIDE SEQUENCE</scope>
    <source>
        <strain evidence="9">ATCC 74209</strain>
    </source>
</reference>
<evidence type="ECO:0000256" key="5">
    <source>
        <dbReference type="ARBA" id="ARBA00023242"/>
    </source>
</evidence>
<feature type="compositionally biased region" description="Basic and acidic residues" evidence="6">
    <location>
        <begin position="507"/>
        <end position="518"/>
    </location>
</feature>
<dbReference type="PANTHER" id="PTHR15835">
    <property type="entry name" value="NUCLEAR-INTERACTING PARTNER OF ALK"/>
    <property type="match status" value="1"/>
</dbReference>
<evidence type="ECO:0000256" key="2">
    <source>
        <dbReference type="ARBA" id="ARBA00022723"/>
    </source>
</evidence>
<accession>A0A9P4MRE6</accession>
<evidence type="ECO:0000256" key="4">
    <source>
        <dbReference type="ARBA" id="ARBA00022833"/>
    </source>
</evidence>
<proteinExistence type="predicted"/>
<gene>
    <name evidence="9" type="ORF">GQ43DRAFT_466822</name>
</gene>
<comment type="subcellular location">
    <subcellularLocation>
        <location evidence="1">Nucleus</location>
    </subcellularLocation>
</comment>
<dbReference type="PANTHER" id="PTHR15835:SF6">
    <property type="entry name" value="ZINC FINGER C3HC-TYPE PROTEIN 1"/>
    <property type="match status" value="1"/>
</dbReference>
<evidence type="ECO:0000259" key="8">
    <source>
        <dbReference type="Pfam" id="PF08600"/>
    </source>
</evidence>
<dbReference type="InterPro" id="IPR013909">
    <property type="entry name" value="NuBaID_C"/>
</dbReference>
<organism evidence="9 10">
    <name type="scientific">Delitschia confertaspora ATCC 74209</name>
    <dbReference type="NCBI Taxonomy" id="1513339"/>
    <lineage>
        <taxon>Eukaryota</taxon>
        <taxon>Fungi</taxon>
        <taxon>Dikarya</taxon>
        <taxon>Ascomycota</taxon>
        <taxon>Pezizomycotina</taxon>
        <taxon>Dothideomycetes</taxon>
        <taxon>Pleosporomycetidae</taxon>
        <taxon>Pleosporales</taxon>
        <taxon>Delitschiaceae</taxon>
        <taxon>Delitschia</taxon>
    </lineage>
</organism>
<dbReference type="GO" id="GO:0005634">
    <property type="term" value="C:nucleus"/>
    <property type="evidence" value="ECO:0007669"/>
    <property type="project" value="UniProtKB-SubCell"/>
</dbReference>
<feature type="compositionally biased region" description="Polar residues" evidence="6">
    <location>
        <begin position="40"/>
        <end position="60"/>
    </location>
</feature>
<dbReference type="Pfam" id="PF08600">
    <property type="entry name" value="NuBaID_C"/>
    <property type="match status" value="1"/>
</dbReference>
<feature type="region of interest" description="Disordered" evidence="6">
    <location>
        <begin position="470"/>
        <end position="518"/>
    </location>
</feature>
<dbReference type="OrthoDB" id="2592092at2759"/>
<keyword evidence="3" id="KW-0863">Zinc-finger</keyword>
<evidence type="ECO:0000313" key="9">
    <source>
        <dbReference type="EMBL" id="KAF2196913.1"/>
    </source>
</evidence>
<feature type="compositionally biased region" description="Low complexity" evidence="6">
    <location>
        <begin position="25"/>
        <end position="39"/>
    </location>
</feature>
<feature type="region of interest" description="Disordered" evidence="6">
    <location>
        <begin position="418"/>
        <end position="454"/>
    </location>
</feature>
<dbReference type="GO" id="GO:0008270">
    <property type="term" value="F:zinc ion binding"/>
    <property type="evidence" value="ECO:0007669"/>
    <property type="project" value="UniProtKB-KW"/>
</dbReference>
<feature type="domain" description="NuBaID C-terminal" evidence="8">
    <location>
        <begin position="317"/>
        <end position="392"/>
    </location>
</feature>
<keyword evidence="2" id="KW-0479">Metal-binding</keyword>
<name>A0A9P4MRE6_9PLEO</name>
<feature type="domain" description="C3HC-type" evidence="7">
    <location>
        <begin position="135"/>
        <end position="276"/>
    </location>
</feature>
<dbReference type="Pfam" id="PF07967">
    <property type="entry name" value="zf-C3HC"/>
    <property type="match status" value="1"/>
</dbReference>
<feature type="compositionally biased region" description="Low complexity" evidence="6">
    <location>
        <begin position="472"/>
        <end position="500"/>
    </location>
</feature>
<sequence>MSSSPTSTPVALITSKRKFHKLLDNLTSTTSTPNKSTTNLASTLSDNNISPKSFTNSTSARPEPPSKRSRVSDVGASMERPRTVSGDRVQALKEQLLAVKNTTPKRSPGGVRLVNGSIVKAPSPSPARKAPNYAPYSQEAFLARLKTFADVKLWSTKPEQIEEVEWAKRGWTCVAWNTVGCKGGCERRVVVKLRPKRKDADGQEMDFTEDVEVEVEEGLVEKYKELIVTGHDEGCLWRRAGCKDDIYHIPIANRALSESEFLRRYHSLKRIIEALPPLDCITYPDPPSSDILQRLPASFFDLQDSDSTEDSPSIVPFTFALFGWTGSKESSLSLATCDHCFQRLGLWMYSKEKLTAMSERLDSPFSSLRLDLLESHREHCPWKNAATQANPVLSGLRGMAAWQTLEFMFLGRKNENKENWKSASAETGDDESIFGESEIDRRASIDQGQERTDKIMGTWSKLKTRLKRTASRRSLGASGSRMSLTSASRLSFSSARSVALGSPTKVKHGEVQKAEENK</sequence>
<evidence type="ECO:0000313" key="10">
    <source>
        <dbReference type="Proteomes" id="UP000799536"/>
    </source>
</evidence>
<evidence type="ECO:0000256" key="1">
    <source>
        <dbReference type="ARBA" id="ARBA00004123"/>
    </source>
</evidence>